<dbReference type="InterPro" id="IPR029044">
    <property type="entry name" value="Nucleotide-diphossugar_trans"/>
</dbReference>
<organism evidence="2 3">
    <name type="scientific">Lysobacter daejeonensis GH1-9</name>
    <dbReference type="NCBI Taxonomy" id="1385517"/>
    <lineage>
        <taxon>Bacteria</taxon>
        <taxon>Pseudomonadati</taxon>
        <taxon>Pseudomonadota</taxon>
        <taxon>Gammaproteobacteria</taxon>
        <taxon>Lysobacterales</taxon>
        <taxon>Lysobacteraceae</taxon>
        <taxon>Aerolutibacter</taxon>
    </lineage>
</organism>
<evidence type="ECO:0000313" key="2">
    <source>
        <dbReference type="EMBL" id="KGM54221.1"/>
    </source>
</evidence>
<dbReference type="Gene3D" id="3.90.550.10">
    <property type="entry name" value="Spore Coat Polysaccharide Biosynthesis Protein SpsA, Chain A"/>
    <property type="match status" value="1"/>
</dbReference>
<proteinExistence type="predicted"/>
<dbReference type="STRING" id="1385517.N800_04860"/>
<dbReference type="CDD" id="cd04179">
    <property type="entry name" value="DPM_DPG-synthase_like"/>
    <property type="match status" value="1"/>
</dbReference>
<protein>
    <submittedName>
        <fullName evidence="2">Glycosyl transferase</fullName>
    </submittedName>
</protein>
<sequence>MAGSPSLASSASIAMAFRPLVVIPVYDHEHAIGAMVEGVRAAGQACLLVDDGSRASCAAVLRDLARGDGVHLLRLDQNQGKGGAMLAGFREAARLGATHVLQIDADGQHDTRDIPRFLAAAAAEPDAIINGAPVYDASVPKGRLYGRYLTHAWVWINTLSLAIRDSMCGFRAYPLAPVLALIEAEPIGRRMDFDPEIIVRLYWRGVPVRNLATPVRYPSDGVSHFDVWRDNVRISRMHTRLFFGMLRRLPWLLARKWR</sequence>
<dbReference type="InterPro" id="IPR001173">
    <property type="entry name" value="Glyco_trans_2-like"/>
</dbReference>
<feature type="domain" description="Glycosyltransferase 2-like" evidence="1">
    <location>
        <begin position="21"/>
        <end position="139"/>
    </location>
</feature>
<accession>A0A0A0ETE6</accession>
<dbReference type="SUPFAM" id="SSF53448">
    <property type="entry name" value="Nucleotide-diphospho-sugar transferases"/>
    <property type="match status" value="1"/>
</dbReference>
<evidence type="ECO:0000313" key="3">
    <source>
        <dbReference type="Proteomes" id="UP000029998"/>
    </source>
</evidence>
<dbReference type="eggNOG" id="COG1216">
    <property type="taxonomic scope" value="Bacteria"/>
</dbReference>
<dbReference type="EMBL" id="AVPU01000015">
    <property type="protein sequence ID" value="KGM54221.1"/>
    <property type="molecule type" value="Genomic_DNA"/>
</dbReference>
<keyword evidence="3" id="KW-1185">Reference proteome</keyword>
<dbReference type="Pfam" id="PF00535">
    <property type="entry name" value="Glycos_transf_2"/>
    <property type="match status" value="1"/>
</dbReference>
<dbReference type="OrthoDB" id="9804335at2"/>
<dbReference type="GO" id="GO:0006487">
    <property type="term" value="P:protein N-linked glycosylation"/>
    <property type="evidence" value="ECO:0007669"/>
    <property type="project" value="TreeGrafter"/>
</dbReference>
<evidence type="ECO:0000259" key="1">
    <source>
        <dbReference type="Pfam" id="PF00535"/>
    </source>
</evidence>
<dbReference type="PANTHER" id="PTHR10859">
    <property type="entry name" value="GLYCOSYL TRANSFERASE"/>
    <property type="match status" value="1"/>
</dbReference>
<gene>
    <name evidence="2" type="ORF">N800_04860</name>
</gene>
<dbReference type="PANTHER" id="PTHR10859:SF91">
    <property type="entry name" value="DOLICHYL-PHOSPHATE BETA-GLUCOSYLTRANSFERASE"/>
    <property type="match status" value="1"/>
</dbReference>
<dbReference type="GO" id="GO:0016740">
    <property type="term" value="F:transferase activity"/>
    <property type="evidence" value="ECO:0007669"/>
    <property type="project" value="UniProtKB-KW"/>
</dbReference>
<name>A0A0A0ETE6_9GAMM</name>
<comment type="caution">
    <text evidence="2">The sequence shown here is derived from an EMBL/GenBank/DDBJ whole genome shotgun (WGS) entry which is preliminary data.</text>
</comment>
<keyword evidence="2" id="KW-0808">Transferase</keyword>
<dbReference type="Proteomes" id="UP000029998">
    <property type="component" value="Unassembled WGS sequence"/>
</dbReference>
<reference evidence="2 3" key="1">
    <citation type="submission" date="2013-08" db="EMBL/GenBank/DDBJ databases">
        <title>Genome sequencing of Lysobacter.</title>
        <authorList>
            <person name="Zhang S."/>
            <person name="Wang G."/>
        </authorList>
    </citation>
    <scope>NUCLEOTIDE SEQUENCE [LARGE SCALE GENOMIC DNA]</scope>
    <source>
        <strain evidence="2 3">GH1-9</strain>
    </source>
</reference>
<dbReference type="AlphaFoldDB" id="A0A0A0ETE6"/>